<dbReference type="AlphaFoldDB" id="A0A3P7QEB8"/>
<sequence>MGDSDTGERDNEECSMLCNQEPNSDSPEMDVEARHFSLVQVKIIYPLINLQVTSNDEQICEMPVDAANMDETVDENEGAQNQVMPRLSY</sequence>
<reference evidence="2 3" key="1">
    <citation type="submission" date="2018-11" db="EMBL/GenBank/DDBJ databases">
        <authorList>
            <consortium name="Pathogen Informatics"/>
        </authorList>
    </citation>
    <scope>NUCLEOTIDE SEQUENCE [LARGE SCALE GENOMIC DNA]</scope>
</reference>
<evidence type="ECO:0000313" key="2">
    <source>
        <dbReference type="EMBL" id="VDN28769.1"/>
    </source>
</evidence>
<dbReference type="EMBL" id="UYRV01114230">
    <property type="protein sequence ID" value="VDN28769.1"/>
    <property type="molecule type" value="Genomic_DNA"/>
</dbReference>
<keyword evidence="3" id="KW-1185">Reference proteome</keyword>
<feature type="compositionally biased region" description="Polar residues" evidence="1">
    <location>
        <begin position="17"/>
        <end position="26"/>
    </location>
</feature>
<feature type="region of interest" description="Disordered" evidence="1">
    <location>
        <begin position="1"/>
        <end position="29"/>
    </location>
</feature>
<organism evidence="2 3">
    <name type="scientific">Cylicostephanus goldi</name>
    <name type="common">Nematode worm</name>
    <dbReference type="NCBI Taxonomy" id="71465"/>
    <lineage>
        <taxon>Eukaryota</taxon>
        <taxon>Metazoa</taxon>
        <taxon>Ecdysozoa</taxon>
        <taxon>Nematoda</taxon>
        <taxon>Chromadorea</taxon>
        <taxon>Rhabditida</taxon>
        <taxon>Rhabditina</taxon>
        <taxon>Rhabditomorpha</taxon>
        <taxon>Strongyloidea</taxon>
        <taxon>Strongylidae</taxon>
        <taxon>Cylicostephanus</taxon>
    </lineage>
</organism>
<proteinExistence type="predicted"/>
<evidence type="ECO:0000256" key="1">
    <source>
        <dbReference type="SAM" id="MobiDB-lite"/>
    </source>
</evidence>
<protein>
    <submittedName>
        <fullName evidence="2">Uncharacterized protein</fullName>
    </submittedName>
</protein>
<name>A0A3P7QEB8_CYLGO</name>
<evidence type="ECO:0000313" key="3">
    <source>
        <dbReference type="Proteomes" id="UP000271889"/>
    </source>
</evidence>
<gene>
    <name evidence="2" type="ORF">CGOC_LOCUS11051</name>
</gene>
<accession>A0A3P7QEB8</accession>
<dbReference type="Proteomes" id="UP000271889">
    <property type="component" value="Unassembled WGS sequence"/>
</dbReference>